<evidence type="ECO:0000313" key="3">
    <source>
        <dbReference type="Proteomes" id="UP000691718"/>
    </source>
</evidence>
<dbReference type="Pfam" id="PF14964">
    <property type="entry name" value="INTS15"/>
    <property type="match status" value="1"/>
</dbReference>
<evidence type="ECO:0000256" key="1">
    <source>
        <dbReference type="SAM" id="Coils"/>
    </source>
</evidence>
<name>A0A8S3W7Z9_PARAO</name>
<keyword evidence="1" id="KW-0175">Coiled coil</keyword>
<dbReference type="InterPro" id="IPR027844">
    <property type="entry name" value="INTS15"/>
</dbReference>
<dbReference type="OrthoDB" id="5861309at2759"/>
<dbReference type="Proteomes" id="UP000691718">
    <property type="component" value="Unassembled WGS sequence"/>
</dbReference>
<dbReference type="AlphaFoldDB" id="A0A8S3W7Z9"/>
<sequence>MSYKAIQTALSKVSESGVIQGDLGGKHGHQPTIDPQIKQSVIDFINSIPKIESHYLRAQTKRQYISSEKSLADIYRDYKQLREKDGLAIATSSTFNRIFNTEFNISFFVPNKDQCDLCERYKNSDSEEKRNLSQEYEQHQKEKVLARNEKDNDKSRADGTIVAVYDLQAVLQIPKGQISLFFYKSRINCFNFTISDLRAKEVMCYFWDETEGKRGPIEIGSCILDYVKAQVLLAVGVWLQQMGCSSSQSLQLVENIIRDHFYLNTTNLTALKSLASTAPQFVCNFITAVTELYMQDTQKPIKLPPKNLLEVITFWVYSTPTLCMSAQLNAAALPSGAIPMAAVTPLAGIVRWCALAPLYIDEDAEMLEIPPKKIKIEGERGVLKTVKLHSESQLYIQLQLGLLQSLRAWRRRGPPAAVAAQRITALLPPVREYAQKLLDRGCKINTDMRLQDSLDRIGQAVQVALANGCVYGNISSLLASLDTLPENRLLRIVIKTHRQGI</sequence>
<proteinExistence type="predicted"/>
<accession>A0A8S3W7Z9</accession>
<feature type="coiled-coil region" evidence="1">
    <location>
        <begin position="122"/>
        <end position="156"/>
    </location>
</feature>
<reference evidence="2" key="1">
    <citation type="submission" date="2021-04" db="EMBL/GenBank/DDBJ databases">
        <authorList>
            <person name="Tunstrom K."/>
        </authorList>
    </citation>
    <scope>NUCLEOTIDE SEQUENCE</scope>
</reference>
<comment type="caution">
    <text evidence="2">The sequence shown here is derived from an EMBL/GenBank/DDBJ whole genome shotgun (WGS) entry which is preliminary data.</text>
</comment>
<keyword evidence="3" id="KW-1185">Reference proteome</keyword>
<protein>
    <submittedName>
        <fullName evidence="2">(apollo) hypothetical protein</fullName>
    </submittedName>
</protein>
<dbReference type="PANTHER" id="PTHR14540:SF2">
    <property type="entry name" value="INTEGRATOR COMPLEX SUBUNIT 15"/>
    <property type="match status" value="1"/>
</dbReference>
<dbReference type="EMBL" id="CAJQZP010000212">
    <property type="protein sequence ID" value="CAG4946315.1"/>
    <property type="molecule type" value="Genomic_DNA"/>
</dbReference>
<organism evidence="2 3">
    <name type="scientific">Parnassius apollo</name>
    <name type="common">Apollo butterfly</name>
    <name type="synonym">Papilio apollo</name>
    <dbReference type="NCBI Taxonomy" id="110799"/>
    <lineage>
        <taxon>Eukaryota</taxon>
        <taxon>Metazoa</taxon>
        <taxon>Ecdysozoa</taxon>
        <taxon>Arthropoda</taxon>
        <taxon>Hexapoda</taxon>
        <taxon>Insecta</taxon>
        <taxon>Pterygota</taxon>
        <taxon>Neoptera</taxon>
        <taxon>Endopterygota</taxon>
        <taxon>Lepidoptera</taxon>
        <taxon>Glossata</taxon>
        <taxon>Ditrysia</taxon>
        <taxon>Papilionoidea</taxon>
        <taxon>Papilionidae</taxon>
        <taxon>Parnassiinae</taxon>
        <taxon>Parnassini</taxon>
        <taxon>Parnassius</taxon>
        <taxon>Parnassius</taxon>
    </lineage>
</organism>
<dbReference type="PANTHER" id="PTHR14540">
    <property type="entry name" value="INTEGRATOR COMPLEX SUBUNIT 15"/>
    <property type="match status" value="1"/>
</dbReference>
<evidence type="ECO:0000313" key="2">
    <source>
        <dbReference type="EMBL" id="CAG4946315.1"/>
    </source>
</evidence>
<gene>
    <name evidence="2" type="ORF">PAPOLLO_LOCUS3275</name>
</gene>